<evidence type="ECO:0000256" key="1">
    <source>
        <dbReference type="ARBA" id="ARBA00007150"/>
    </source>
</evidence>
<evidence type="ECO:0000256" key="7">
    <source>
        <dbReference type="HAMAP-Rule" id="MF_01147"/>
    </source>
</evidence>
<accession>A0A1G6X2S2</accession>
<feature type="transmembrane region" description="Helical" evidence="7">
    <location>
        <begin position="44"/>
        <end position="66"/>
    </location>
</feature>
<dbReference type="EMBL" id="FNAF01000006">
    <property type="protein sequence ID" value="SDD72379.1"/>
    <property type="molecule type" value="Genomic_DNA"/>
</dbReference>
<keyword evidence="4 7" id="KW-0812">Transmembrane</keyword>
<dbReference type="AlphaFoldDB" id="A0A1G6X2S2"/>
<feature type="transmembrane region" description="Helical" evidence="7">
    <location>
        <begin position="222"/>
        <end position="240"/>
    </location>
</feature>
<proteinExistence type="inferred from homology"/>
<feature type="transmembrane region" description="Helical" evidence="7">
    <location>
        <begin position="12"/>
        <end position="32"/>
    </location>
</feature>
<evidence type="ECO:0000256" key="6">
    <source>
        <dbReference type="ARBA" id="ARBA00023136"/>
    </source>
</evidence>
<dbReference type="NCBIfam" id="TIGR00544">
    <property type="entry name" value="lgt"/>
    <property type="match status" value="1"/>
</dbReference>
<dbReference type="OrthoDB" id="871140at2"/>
<dbReference type="RefSeq" id="WP_091791821.1">
    <property type="nucleotide sequence ID" value="NZ_FNAF01000006.1"/>
</dbReference>
<dbReference type="PANTHER" id="PTHR30589">
    <property type="entry name" value="PROLIPOPROTEIN DIACYLGLYCERYL TRANSFERASE"/>
    <property type="match status" value="1"/>
</dbReference>
<keyword evidence="5 7" id="KW-1133">Transmembrane helix</keyword>
<dbReference type="Proteomes" id="UP000198995">
    <property type="component" value="Unassembled WGS sequence"/>
</dbReference>
<dbReference type="HAMAP" id="MF_01147">
    <property type="entry name" value="Lgt"/>
    <property type="match status" value="1"/>
</dbReference>
<dbReference type="GO" id="GO:0042158">
    <property type="term" value="P:lipoprotein biosynthetic process"/>
    <property type="evidence" value="ECO:0007669"/>
    <property type="project" value="UniProtKB-UniRule"/>
</dbReference>
<dbReference type="GO" id="GO:0008961">
    <property type="term" value="F:phosphatidylglycerol-prolipoprotein diacylglyceryl transferase activity"/>
    <property type="evidence" value="ECO:0007669"/>
    <property type="project" value="UniProtKB-UniRule"/>
</dbReference>
<evidence type="ECO:0000256" key="2">
    <source>
        <dbReference type="ARBA" id="ARBA00022475"/>
    </source>
</evidence>
<name>A0A1G6X2S2_PEPNI</name>
<comment type="function">
    <text evidence="7">Catalyzes the transfer of the diacylglyceryl group from phosphatidylglycerol to the sulfhydryl group of the N-terminal cysteine of a prolipoprotein, the first step in the formation of mature lipoproteins.</text>
</comment>
<dbReference type="EC" id="2.5.1.145" evidence="7"/>
<evidence type="ECO:0000256" key="4">
    <source>
        <dbReference type="ARBA" id="ARBA00022692"/>
    </source>
</evidence>
<keyword evidence="8" id="KW-0449">Lipoprotein</keyword>
<feature type="transmembrane region" description="Helical" evidence="7">
    <location>
        <begin position="193"/>
        <end position="210"/>
    </location>
</feature>
<protein>
    <recommendedName>
        <fullName evidence="7">Phosphatidylglycerol--prolipoprotein diacylglyceryl transferase</fullName>
        <ecNumber evidence="7">2.5.1.145</ecNumber>
    </recommendedName>
</protein>
<dbReference type="PROSITE" id="PS01311">
    <property type="entry name" value="LGT"/>
    <property type="match status" value="1"/>
</dbReference>
<evidence type="ECO:0000313" key="8">
    <source>
        <dbReference type="EMBL" id="SDD72379.1"/>
    </source>
</evidence>
<comment type="pathway">
    <text evidence="7">Protein modification; lipoprotein biosynthesis (diacylglyceryl transfer).</text>
</comment>
<feature type="transmembrane region" description="Helical" evidence="7">
    <location>
        <begin position="81"/>
        <end position="104"/>
    </location>
</feature>
<dbReference type="STRING" id="2741.SAMN04489866_10637"/>
<comment type="catalytic activity">
    <reaction evidence="7">
        <text>L-cysteinyl-[prolipoprotein] + a 1,2-diacyl-sn-glycero-3-phospho-(1'-sn-glycerol) = an S-1,2-diacyl-sn-glyceryl-L-cysteinyl-[prolipoprotein] + sn-glycerol 1-phosphate + H(+)</text>
        <dbReference type="Rhea" id="RHEA:56712"/>
        <dbReference type="Rhea" id="RHEA-COMP:14679"/>
        <dbReference type="Rhea" id="RHEA-COMP:14680"/>
        <dbReference type="ChEBI" id="CHEBI:15378"/>
        <dbReference type="ChEBI" id="CHEBI:29950"/>
        <dbReference type="ChEBI" id="CHEBI:57685"/>
        <dbReference type="ChEBI" id="CHEBI:64716"/>
        <dbReference type="ChEBI" id="CHEBI:140658"/>
        <dbReference type="EC" id="2.5.1.145"/>
    </reaction>
</comment>
<dbReference type="GO" id="GO:0005886">
    <property type="term" value="C:plasma membrane"/>
    <property type="evidence" value="ECO:0007669"/>
    <property type="project" value="UniProtKB-SubCell"/>
</dbReference>
<dbReference type="InterPro" id="IPR001640">
    <property type="entry name" value="Lgt"/>
</dbReference>
<sequence>MDPIAFEIGPLAVRWYGLLIAAAFIIGLTMTGRSVKKAGLNEDHYYNIVMAMILFAILGARLYYVLFNWSYYAAHMAEIPAIWHGGLAIHGGILAGTAVLFLGARHYRFRFWQLADIIAPWMILGQAIGRWGNFFNHEAYGYAVDKAKVPWAININGQWHHPTFLYESIWNVVGFGILMAISRSQRHREGEVALIYLMYYSAGRFVIEGFRTDSLMLGPLRMAQVISLVILVGAGTLLVIRRRREKPLAASTHERKEKHEHER</sequence>
<keyword evidence="3 7" id="KW-0808">Transferase</keyword>
<comment type="similarity">
    <text evidence="1 7">Belongs to the Lgt family.</text>
</comment>
<evidence type="ECO:0000256" key="3">
    <source>
        <dbReference type="ARBA" id="ARBA00022679"/>
    </source>
</evidence>
<evidence type="ECO:0000313" key="9">
    <source>
        <dbReference type="Proteomes" id="UP000198995"/>
    </source>
</evidence>
<dbReference type="UniPathway" id="UPA00664"/>
<gene>
    <name evidence="7" type="primary">lgt</name>
    <name evidence="8" type="ORF">SAMN04489866_10637</name>
</gene>
<keyword evidence="9" id="KW-1185">Reference proteome</keyword>
<organism evidence="8 9">
    <name type="scientific">Peptococcus niger</name>
    <dbReference type="NCBI Taxonomy" id="2741"/>
    <lineage>
        <taxon>Bacteria</taxon>
        <taxon>Bacillati</taxon>
        <taxon>Bacillota</taxon>
        <taxon>Clostridia</taxon>
        <taxon>Eubacteriales</taxon>
        <taxon>Peptococcaceae</taxon>
        <taxon>Peptococcus</taxon>
    </lineage>
</organism>
<keyword evidence="2 7" id="KW-1003">Cell membrane</keyword>
<reference evidence="8 9" key="1">
    <citation type="submission" date="2016-10" db="EMBL/GenBank/DDBJ databases">
        <authorList>
            <person name="de Groot N.N."/>
        </authorList>
    </citation>
    <scope>NUCLEOTIDE SEQUENCE [LARGE SCALE GENOMIC DNA]</scope>
    <source>
        <strain evidence="8 9">DSM 20475</strain>
    </source>
</reference>
<evidence type="ECO:0000256" key="5">
    <source>
        <dbReference type="ARBA" id="ARBA00022989"/>
    </source>
</evidence>
<dbReference type="Pfam" id="PF01790">
    <property type="entry name" value="LGT"/>
    <property type="match status" value="1"/>
</dbReference>
<feature type="binding site" evidence="7">
    <location>
        <position position="130"/>
    </location>
    <ligand>
        <name>a 1,2-diacyl-sn-glycero-3-phospho-(1'-sn-glycerol)</name>
        <dbReference type="ChEBI" id="CHEBI:64716"/>
    </ligand>
</feature>
<comment type="subcellular location">
    <subcellularLocation>
        <location evidence="7">Cell membrane</location>
        <topology evidence="7">Multi-pass membrane protein</topology>
    </subcellularLocation>
</comment>
<dbReference type="PANTHER" id="PTHR30589:SF0">
    <property type="entry name" value="PHOSPHATIDYLGLYCEROL--PROLIPOPROTEIN DIACYLGLYCERYL TRANSFERASE"/>
    <property type="match status" value="1"/>
</dbReference>
<keyword evidence="6 7" id="KW-0472">Membrane</keyword>